<keyword evidence="2" id="KW-0650">Protein phosphatase inhibitor</keyword>
<evidence type="ECO:0000313" key="5">
    <source>
        <dbReference type="EMBL" id="PWA19889.1"/>
    </source>
</evidence>
<dbReference type="Pfam" id="PF07491">
    <property type="entry name" value="PPI_Ypi1"/>
    <property type="match status" value="1"/>
</dbReference>
<proteinExistence type="predicted"/>
<reference evidence="5 6" key="1">
    <citation type="journal article" date="2018" name="G3 (Bethesda)">
        <title>A High-Quality Reference Genome for the Invasive Mosquitofish Gambusia affinis Using a Chicago Library.</title>
        <authorList>
            <person name="Hoffberg S.L."/>
            <person name="Troendle N.J."/>
            <person name="Glenn T.C."/>
            <person name="Mahmud O."/>
            <person name="Louha S."/>
            <person name="Chalopin D."/>
            <person name="Bennetzen J.L."/>
            <person name="Mauricio R."/>
        </authorList>
    </citation>
    <scope>NUCLEOTIDE SEQUENCE [LARGE SCALE GENOMIC DNA]</scope>
    <source>
        <strain evidence="5">NE01/NJP1002.9</strain>
        <tissue evidence="5">Muscle</tissue>
    </source>
</reference>
<feature type="region of interest" description="Disordered" evidence="4">
    <location>
        <begin position="47"/>
        <end position="72"/>
    </location>
</feature>
<dbReference type="InterPro" id="IPR011107">
    <property type="entry name" value="PPI_Ypi1"/>
</dbReference>
<keyword evidence="6" id="KW-1185">Reference proteome</keyword>
<evidence type="ECO:0000313" key="6">
    <source>
        <dbReference type="Proteomes" id="UP000250572"/>
    </source>
</evidence>
<accession>A0A315V913</accession>
<evidence type="ECO:0000256" key="1">
    <source>
        <dbReference type="ARBA" id="ARBA00021994"/>
    </source>
</evidence>
<sequence length="272" mass="30054">MGMRSKRETEAHKLWVESTNSIDRNVGGRVGQMRDQSQGVQIQVRQVQISGSDGGSKARRSGGGLSPTVDRQEVGYTLVRAAKGMAEVPGTSSETITETVQTNTPPPPQQEGRSLTIKLRKRKTEKKVEWSSDTVDNEHLGRRSSNRDSLESHLLKVREMMTTKGAEVPTASWATAGKDTDRVLMKEPEHLQVLEGHTTINVQHQMFVKWYLDVLRLISSMSHNIPTKPGTEALFSLTKFHTGELDSGLPDQQSVRIHNTISSSITLSTGSL</sequence>
<dbReference type="Proteomes" id="UP000250572">
    <property type="component" value="Unassembled WGS sequence"/>
</dbReference>
<dbReference type="AlphaFoldDB" id="A0A315V913"/>
<name>A0A315V913_GAMAF</name>
<evidence type="ECO:0000256" key="2">
    <source>
        <dbReference type="ARBA" id="ARBA00023272"/>
    </source>
</evidence>
<gene>
    <name evidence="5" type="ORF">CCH79_00019495</name>
</gene>
<evidence type="ECO:0000256" key="3">
    <source>
        <dbReference type="ARBA" id="ARBA00031039"/>
    </source>
</evidence>
<dbReference type="PANTHER" id="PTHR20835">
    <property type="entry name" value="E3 UBIQUITIN-PROTEIN LIGASE PPP1R11-RELATED"/>
    <property type="match status" value="1"/>
</dbReference>
<dbReference type="PANTHER" id="PTHR20835:SF0">
    <property type="entry name" value="E3 UBIQUITIN-PROTEIN LIGASE PPP1R11"/>
    <property type="match status" value="1"/>
</dbReference>
<dbReference type="GO" id="GO:0005634">
    <property type="term" value="C:nucleus"/>
    <property type="evidence" value="ECO:0007669"/>
    <property type="project" value="TreeGrafter"/>
</dbReference>
<protein>
    <recommendedName>
        <fullName evidence="1">E3 ubiquitin-protein ligase PPP1R11</fullName>
    </recommendedName>
    <alternativeName>
        <fullName evidence="3">Protein phosphatase 1 regulatory subunit 11</fullName>
    </alternativeName>
</protein>
<organism evidence="5 6">
    <name type="scientific">Gambusia affinis</name>
    <name type="common">Western mosquitofish</name>
    <name type="synonym">Heterandria affinis</name>
    <dbReference type="NCBI Taxonomy" id="33528"/>
    <lineage>
        <taxon>Eukaryota</taxon>
        <taxon>Metazoa</taxon>
        <taxon>Chordata</taxon>
        <taxon>Craniata</taxon>
        <taxon>Vertebrata</taxon>
        <taxon>Euteleostomi</taxon>
        <taxon>Actinopterygii</taxon>
        <taxon>Neopterygii</taxon>
        <taxon>Teleostei</taxon>
        <taxon>Neoteleostei</taxon>
        <taxon>Acanthomorphata</taxon>
        <taxon>Ovalentaria</taxon>
        <taxon>Atherinomorphae</taxon>
        <taxon>Cyprinodontiformes</taxon>
        <taxon>Poeciliidae</taxon>
        <taxon>Poeciliinae</taxon>
        <taxon>Gambusia</taxon>
    </lineage>
</organism>
<dbReference type="EMBL" id="NHOQ01002042">
    <property type="protein sequence ID" value="PWA19889.1"/>
    <property type="molecule type" value="Genomic_DNA"/>
</dbReference>
<dbReference type="STRING" id="33528.ENSGAFP00000007073"/>
<dbReference type="GO" id="GO:0008157">
    <property type="term" value="F:protein phosphatase 1 binding"/>
    <property type="evidence" value="ECO:0007669"/>
    <property type="project" value="TreeGrafter"/>
</dbReference>
<feature type="compositionally biased region" description="Basic and acidic residues" evidence="4">
    <location>
        <begin position="126"/>
        <end position="150"/>
    </location>
</feature>
<feature type="region of interest" description="Disordered" evidence="4">
    <location>
        <begin position="86"/>
        <end position="150"/>
    </location>
</feature>
<dbReference type="GO" id="GO:0004865">
    <property type="term" value="F:protein serine/threonine phosphatase inhibitor activity"/>
    <property type="evidence" value="ECO:0007669"/>
    <property type="project" value="InterPro"/>
</dbReference>
<evidence type="ECO:0000256" key="4">
    <source>
        <dbReference type="SAM" id="MobiDB-lite"/>
    </source>
</evidence>
<comment type="caution">
    <text evidence="5">The sequence shown here is derived from an EMBL/GenBank/DDBJ whole genome shotgun (WGS) entry which is preliminary data.</text>
</comment>